<dbReference type="GO" id="GO:0034213">
    <property type="term" value="P:quinolinate catabolic process"/>
    <property type="evidence" value="ECO:0007669"/>
    <property type="project" value="TreeGrafter"/>
</dbReference>
<comment type="similarity">
    <text evidence="3 12">Belongs to the NadC/ModD family.</text>
</comment>
<dbReference type="FunFam" id="3.90.1170.20:FF:000001">
    <property type="entry name" value="Nicotinate-nucleotide diphosphorylase (Carboxylating)"/>
    <property type="match status" value="1"/>
</dbReference>
<comment type="pathway">
    <text evidence="2">Cofactor biosynthesis; NAD(+) biosynthesis; nicotinate D-ribonucleotide from quinolinate: step 1/1.</text>
</comment>
<comment type="function">
    <text evidence="1">Involved in the catabolism of quinolinic acid (QA).</text>
</comment>
<evidence type="ECO:0000256" key="11">
    <source>
        <dbReference type="ARBA" id="ARBA00069173"/>
    </source>
</evidence>
<feature type="binding site" evidence="13">
    <location>
        <begin position="264"/>
        <end position="266"/>
    </location>
    <ligand>
        <name>substrate</name>
    </ligand>
</feature>
<dbReference type="EMBL" id="BAOU01000009">
    <property type="protein sequence ID" value="GAD04619.1"/>
    <property type="molecule type" value="Genomic_DNA"/>
</dbReference>
<evidence type="ECO:0000256" key="12">
    <source>
        <dbReference type="PIRNR" id="PIRNR006250"/>
    </source>
</evidence>
<dbReference type="SUPFAM" id="SSF51690">
    <property type="entry name" value="Nicotinate/Quinolinate PRTase C-terminal domain-like"/>
    <property type="match status" value="1"/>
</dbReference>
<dbReference type="PANTHER" id="PTHR32179:SF3">
    <property type="entry name" value="NICOTINATE-NUCLEOTIDE PYROPHOSPHORYLASE [CARBOXYLATING]"/>
    <property type="match status" value="1"/>
</dbReference>
<dbReference type="RefSeq" id="WP_023936237.1">
    <property type="nucleotide sequence ID" value="NZ_BAOU01000009.1"/>
</dbReference>
<evidence type="ECO:0000256" key="13">
    <source>
        <dbReference type="PIRSR" id="PIRSR006250-1"/>
    </source>
</evidence>
<accession>T1DR01</accession>
<evidence type="ECO:0000256" key="6">
    <source>
        <dbReference type="ARBA" id="ARBA00022642"/>
    </source>
</evidence>
<dbReference type="InterPro" id="IPR013785">
    <property type="entry name" value="Aldolase_TIM"/>
</dbReference>
<dbReference type="Proteomes" id="UP000018031">
    <property type="component" value="Unassembled WGS sequence"/>
</dbReference>
<dbReference type="UniPathway" id="UPA00253">
    <property type="reaction ID" value="UER00331"/>
</dbReference>
<keyword evidence="7 12" id="KW-0328">Glycosyltransferase</keyword>
<dbReference type="CDD" id="cd01572">
    <property type="entry name" value="QPRTase"/>
    <property type="match status" value="1"/>
</dbReference>
<feature type="binding site" evidence="13">
    <location>
        <position position="199"/>
    </location>
    <ligand>
        <name>substrate</name>
    </ligand>
</feature>
<feature type="binding site" evidence="13">
    <location>
        <position position="169"/>
    </location>
    <ligand>
        <name>substrate</name>
    </ligand>
</feature>
<dbReference type="GO" id="GO:0004514">
    <property type="term" value="F:nicotinate-nucleotide diphosphorylase (carboxylating) activity"/>
    <property type="evidence" value="ECO:0007669"/>
    <property type="project" value="UniProtKB-EC"/>
</dbReference>
<evidence type="ECO:0000259" key="14">
    <source>
        <dbReference type="Pfam" id="PF01729"/>
    </source>
</evidence>
<dbReference type="NCBIfam" id="TIGR00078">
    <property type="entry name" value="nadC"/>
    <property type="match status" value="1"/>
</dbReference>
<protein>
    <recommendedName>
        <fullName evidence="11">Probable nicotinate-nucleotide pyrophosphorylase [carboxylating]</fullName>
        <ecNumber evidence="5">2.4.2.19</ecNumber>
    </recommendedName>
    <alternativeName>
        <fullName evidence="9">Quinolinate phosphoribosyltransferase [decarboxylating]</fullName>
    </alternativeName>
</protein>
<dbReference type="AlphaFoldDB" id="T1DR01"/>
<gene>
    <name evidence="16" type="ORF">PORCRE_309</name>
</gene>
<dbReference type="PANTHER" id="PTHR32179">
    <property type="entry name" value="NICOTINATE-NUCLEOTIDE PYROPHOSPHORYLASE [CARBOXYLATING]"/>
    <property type="match status" value="1"/>
</dbReference>
<feature type="domain" description="Quinolinate phosphoribosyl transferase N-terminal" evidence="15">
    <location>
        <begin position="28"/>
        <end position="112"/>
    </location>
</feature>
<dbReference type="Pfam" id="PF01729">
    <property type="entry name" value="QRPTase_C"/>
    <property type="match status" value="1"/>
</dbReference>
<evidence type="ECO:0000256" key="1">
    <source>
        <dbReference type="ARBA" id="ARBA00003237"/>
    </source>
</evidence>
<dbReference type="InterPro" id="IPR036068">
    <property type="entry name" value="Nicotinate_pribotase-like_C"/>
</dbReference>
<dbReference type="InterPro" id="IPR037128">
    <property type="entry name" value="Quinolinate_PRibosylTase_N_sf"/>
</dbReference>
<feature type="binding site" evidence="13">
    <location>
        <begin position="243"/>
        <end position="245"/>
    </location>
    <ligand>
        <name>substrate</name>
    </ligand>
</feature>
<dbReference type="EC" id="2.4.2.19" evidence="5"/>
<dbReference type="Pfam" id="PF02749">
    <property type="entry name" value="QRPTase_N"/>
    <property type="match status" value="1"/>
</dbReference>
<organism evidence="16 17">
    <name type="scientific">Porphyromonas crevioricanis JCM 15906</name>
    <dbReference type="NCBI Taxonomy" id="1305617"/>
    <lineage>
        <taxon>Bacteria</taxon>
        <taxon>Pseudomonadati</taxon>
        <taxon>Bacteroidota</taxon>
        <taxon>Bacteroidia</taxon>
        <taxon>Bacteroidales</taxon>
        <taxon>Porphyromonadaceae</taxon>
        <taxon>Porphyromonas</taxon>
    </lineage>
</organism>
<keyword evidence="6" id="KW-0662">Pyridine nucleotide biosynthesis</keyword>
<evidence type="ECO:0000256" key="9">
    <source>
        <dbReference type="ARBA" id="ARBA00033102"/>
    </source>
</evidence>
<comment type="caution">
    <text evidence="16">The sequence shown here is derived from an EMBL/GenBank/DDBJ whole genome shotgun (WGS) entry which is preliminary data.</text>
</comment>
<dbReference type="Gene3D" id="3.20.20.70">
    <property type="entry name" value="Aldolase class I"/>
    <property type="match status" value="1"/>
</dbReference>
<evidence type="ECO:0000256" key="2">
    <source>
        <dbReference type="ARBA" id="ARBA00004893"/>
    </source>
</evidence>
<proteinExistence type="inferred from homology"/>
<name>T1DR01_9PORP</name>
<evidence type="ECO:0000256" key="8">
    <source>
        <dbReference type="ARBA" id="ARBA00022679"/>
    </source>
</evidence>
<evidence type="ECO:0000256" key="5">
    <source>
        <dbReference type="ARBA" id="ARBA00011944"/>
    </source>
</evidence>
<dbReference type="InterPro" id="IPR022412">
    <property type="entry name" value="Quinolinate_PRibosylTrfase_N"/>
</dbReference>
<feature type="binding site" evidence="13">
    <location>
        <position position="102"/>
    </location>
    <ligand>
        <name>substrate</name>
    </ligand>
</feature>
<keyword evidence="8 12" id="KW-0808">Transferase</keyword>
<comment type="subunit">
    <text evidence="4">Hexamer formed by 3 homodimers.</text>
</comment>
<dbReference type="PIRSF" id="PIRSF006250">
    <property type="entry name" value="NadC_ModD"/>
    <property type="match status" value="1"/>
</dbReference>
<evidence type="ECO:0000256" key="10">
    <source>
        <dbReference type="ARBA" id="ARBA00047445"/>
    </source>
</evidence>
<evidence type="ECO:0000313" key="17">
    <source>
        <dbReference type="Proteomes" id="UP000018031"/>
    </source>
</evidence>
<sequence>MQQNSSILQERLDDLIKLAFREDIFTGDVATEAIIPIQEEATAIISAKAEGIISGIEVAHRVLNYLGENEFTPLVNDGDRVHPGQELIRMKAKYNVLLSAERTMLNFMQRMSGIATATNQLVAAIEGTGTRLLDTRKTLPGHRYTDKMAVRHGGGLNHRMGLYDMAMLKDNHIKISGGITAAVRNARKQLPISILIEVETSTLEEVKEAVAVGADIIMLDNMSCEMMKQAVDIIGHKAKTEASGNITLERIAQVAATGVDYISVGAITHTVKALDISMNFVQNN</sequence>
<evidence type="ECO:0000259" key="15">
    <source>
        <dbReference type="Pfam" id="PF02749"/>
    </source>
</evidence>
<dbReference type="Gene3D" id="3.90.1170.20">
    <property type="entry name" value="Quinolinate phosphoribosyl transferase, N-terminal domain"/>
    <property type="match status" value="1"/>
</dbReference>
<evidence type="ECO:0000256" key="7">
    <source>
        <dbReference type="ARBA" id="ARBA00022676"/>
    </source>
</evidence>
<feature type="binding site" evidence="13">
    <location>
        <position position="159"/>
    </location>
    <ligand>
        <name>substrate</name>
    </ligand>
</feature>
<feature type="binding site" evidence="13">
    <location>
        <begin position="135"/>
        <end position="137"/>
    </location>
    <ligand>
        <name>substrate</name>
    </ligand>
</feature>
<reference evidence="17" key="1">
    <citation type="journal article" date="2013" name="Genome">
        <title>Draft Genome Sequences of Porphyromonas crevioricanis JCM 15906T and Porphyromonas cansulci JCM 13913T Isolated from a Canine Oral Cavity.</title>
        <authorList>
            <person name="Sakamoto M."/>
            <person name="Tanaka N."/>
            <person name="Shiwa Y."/>
            <person name="Yoshikawa H."/>
            <person name="Ohkuma M."/>
        </authorList>
    </citation>
    <scope>NUCLEOTIDE SEQUENCE [LARGE SCALE GENOMIC DNA]</scope>
    <source>
        <strain evidence="17">JCM 15906</strain>
    </source>
</reference>
<comment type="catalytic activity">
    <reaction evidence="10">
        <text>nicotinate beta-D-ribonucleotide + CO2 + diphosphate = quinolinate + 5-phospho-alpha-D-ribose 1-diphosphate + 2 H(+)</text>
        <dbReference type="Rhea" id="RHEA:12733"/>
        <dbReference type="ChEBI" id="CHEBI:15378"/>
        <dbReference type="ChEBI" id="CHEBI:16526"/>
        <dbReference type="ChEBI" id="CHEBI:29959"/>
        <dbReference type="ChEBI" id="CHEBI:33019"/>
        <dbReference type="ChEBI" id="CHEBI:57502"/>
        <dbReference type="ChEBI" id="CHEBI:58017"/>
        <dbReference type="EC" id="2.4.2.19"/>
    </reaction>
</comment>
<evidence type="ECO:0000313" key="16">
    <source>
        <dbReference type="EMBL" id="GAD04619.1"/>
    </source>
</evidence>
<dbReference type="GO" id="GO:0005737">
    <property type="term" value="C:cytoplasm"/>
    <property type="evidence" value="ECO:0007669"/>
    <property type="project" value="TreeGrafter"/>
</dbReference>
<dbReference type="InterPro" id="IPR004393">
    <property type="entry name" value="NadC"/>
</dbReference>
<dbReference type="GO" id="GO:0009435">
    <property type="term" value="P:NAD+ biosynthetic process"/>
    <property type="evidence" value="ECO:0007669"/>
    <property type="project" value="UniProtKB-UniPathway"/>
</dbReference>
<feature type="binding site" evidence="13">
    <location>
        <position position="220"/>
    </location>
    <ligand>
        <name>substrate</name>
    </ligand>
</feature>
<evidence type="ECO:0000256" key="4">
    <source>
        <dbReference type="ARBA" id="ARBA00011218"/>
    </source>
</evidence>
<dbReference type="SUPFAM" id="SSF54675">
    <property type="entry name" value="Nicotinate/Quinolinate PRTase N-terminal domain-like"/>
    <property type="match status" value="1"/>
</dbReference>
<feature type="domain" description="Quinolinate phosphoribosyl transferase C-terminal" evidence="14">
    <location>
        <begin position="114"/>
        <end position="278"/>
    </location>
</feature>
<reference evidence="16 17" key="2">
    <citation type="journal article" date="2013" name="Genome Announc.">
        <title>Draft Genome Sequences of Porphyromonas crevioricanis JCM 15906T and Porphyromonas cansulci JCM 13913T Isolated from a Canine Oral Cavity.</title>
        <authorList>
            <person name="Sakamoto M."/>
            <person name="Tanaka N."/>
            <person name="Shiwa Y."/>
            <person name="Yoshikawa H."/>
            <person name="Ohkuma M."/>
        </authorList>
    </citation>
    <scope>NUCLEOTIDE SEQUENCE [LARGE SCALE GENOMIC DNA]</scope>
    <source>
        <strain evidence="16 17">JCM 15906</strain>
    </source>
</reference>
<dbReference type="InterPro" id="IPR002638">
    <property type="entry name" value="Quinolinate_PRibosylTrfase_C"/>
</dbReference>
<dbReference type="FunFam" id="3.20.20.70:FF:000030">
    <property type="entry name" value="Nicotinate-nucleotide pyrophosphorylase, carboxylating"/>
    <property type="match status" value="1"/>
</dbReference>
<dbReference type="InterPro" id="IPR027277">
    <property type="entry name" value="NadC/ModD"/>
</dbReference>
<evidence type="ECO:0000256" key="3">
    <source>
        <dbReference type="ARBA" id="ARBA00009400"/>
    </source>
</evidence>